<sequence length="76" mass="8640">MTFENSDECGESTQNSELIQRLHTVVLMKKLLKTVIGINNDDIDEEDVGKSSSMKPLRESKLLESGNHFEQFLVEL</sequence>
<evidence type="ECO:0000313" key="2">
    <source>
        <dbReference type="Proteomes" id="UP001151760"/>
    </source>
</evidence>
<proteinExistence type="predicted"/>
<reference evidence="1" key="2">
    <citation type="submission" date="2022-01" db="EMBL/GenBank/DDBJ databases">
        <authorList>
            <person name="Yamashiro T."/>
            <person name="Shiraishi A."/>
            <person name="Satake H."/>
            <person name="Nakayama K."/>
        </authorList>
    </citation>
    <scope>NUCLEOTIDE SEQUENCE</scope>
</reference>
<name>A0ABQ5J2T4_9ASTR</name>
<organism evidence="1 2">
    <name type="scientific">Tanacetum coccineum</name>
    <dbReference type="NCBI Taxonomy" id="301880"/>
    <lineage>
        <taxon>Eukaryota</taxon>
        <taxon>Viridiplantae</taxon>
        <taxon>Streptophyta</taxon>
        <taxon>Embryophyta</taxon>
        <taxon>Tracheophyta</taxon>
        <taxon>Spermatophyta</taxon>
        <taxon>Magnoliopsida</taxon>
        <taxon>eudicotyledons</taxon>
        <taxon>Gunneridae</taxon>
        <taxon>Pentapetalae</taxon>
        <taxon>asterids</taxon>
        <taxon>campanulids</taxon>
        <taxon>Asterales</taxon>
        <taxon>Asteraceae</taxon>
        <taxon>Asteroideae</taxon>
        <taxon>Anthemideae</taxon>
        <taxon>Anthemidinae</taxon>
        <taxon>Tanacetum</taxon>
    </lineage>
</organism>
<evidence type="ECO:0000313" key="1">
    <source>
        <dbReference type="EMBL" id="GJU05987.1"/>
    </source>
</evidence>
<reference evidence="1" key="1">
    <citation type="journal article" date="2022" name="Int. J. Mol. Sci.">
        <title>Draft Genome of Tanacetum Coccineum: Genomic Comparison of Closely Related Tanacetum-Family Plants.</title>
        <authorList>
            <person name="Yamashiro T."/>
            <person name="Shiraishi A."/>
            <person name="Nakayama K."/>
            <person name="Satake H."/>
        </authorList>
    </citation>
    <scope>NUCLEOTIDE SEQUENCE</scope>
</reference>
<comment type="caution">
    <text evidence="1">The sequence shown here is derived from an EMBL/GenBank/DDBJ whole genome shotgun (WGS) entry which is preliminary data.</text>
</comment>
<gene>
    <name evidence="1" type="ORF">Tco_1122417</name>
</gene>
<protein>
    <submittedName>
        <fullName evidence="1">Uncharacterized protein</fullName>
    </submittedName>
</protein>
<dbReference type="EMBL" id="BQNB010021396">
    <property type="protein sequence ID" value="GJU05987.1"/>
    <property type="molecule type" value="Genomic_DNA"/>
</dbReference>
<keyword evidence="2" id="KW-1185">Reference proteome</keyword>
<dbReference type="Proteomes" id="UP001151760">
    <property type="component" value="Unassembled WGS sequence"/>
</dbReference>
<accession>A0ABQ5J2T4</accession>